<name>A0A6G0VJD3_APHCR</name>
<gene>
    <name evidence="2" type="ORF">FWK35_00038901</name>
</gene>
<organism evidence="2 3">
    <name type="scientific">Aphis craccivora</name>
    <name type="common">Cowpea aphid</name>
    <dbReference type="NCBI Taxonomy" id="307492"/>
    <lineage>
        <taxon>Eukaryota</taxon>
        <taxon>Metazoa</taxon>
        <taxon>Ecdysozoa</taxon>
        <taxon>Arthropoda</taxon>
        <taxon>Hexapoda</taxon>
        <taxon>Insecta</taxon>
        <taxon>Pterygota</taxon>
        <taxon>Neoptera</taxon>
        <taxon>Paraneoptera</taxon>
        <taxon>Hemiptera</taxon>
        <taxon>Sternorrhyncha</taxon>
        <taxon>Aphidomorpha</taxon>
        <taxon>Aphidoidea</taxon>
        <taxon>Aphididae</taxon>
        <taxon>Aphidini</taxon>
        <taxon>Aphis</taxon>
        <taxon>Aphis</taxon>
    </lineage>
</organism>
<sequence>QNTSSFKYYAIKNASRVEVCRKAFMSLHSISNKVIQRLNRLRETNQSPVDMRGKHKNRGNTLDSEIICKIHDHILSFPTKEAHYTSTTIIYLEACLTVKKMHSFFIDNNPSLKNVVKYEYYLKYFNDNFGYRFGRPQVDVCSTCEELNTKIKSPTLNDVAKRVAVAELVVHNNRAKKFYNKFNEVSEICKNRRDVMAITFDYMQNLPLPFMPVQEMFYLRKLWFYVFNIHDIGKNRSVFYTYTEGTAKRGPNEVCSFLHDFFNTIPDEVKELHVFSDACGGQNRNHTVTRMLLAMTMNNRFSIIHQYFPVRGHSFLPCDRNFSVIKRAVRKFDRIYVPSQYENLIKTAKKFSPTFEVKSIKIDDIVNFHGWWPQNFKKTAIDIEKKGEKFSISQYRHLVYKSELKGYVKASNFIDGLLSVTFKLNKTKEVLFPEDKIYQDKVAVNPKKIQDISKVRQYIPQEYQGFYDEILKLPTSNGATSDDDDGH</sequence>
<comment type="caution">
    <text evidence="2">The sequence shown here is derived from an EMBL/GenBank/DDBJ whole genome shotgun (WGS) entry which is preliminary data.</text>
</comment>
<protein>
    <recommendedName>
        <fullName evidence="1">DUF7869 domain-containing protein</fullName>
    </recommendedName>
</protein>
<dbReference type="Pfam" id="PF25273">
    <property type="entry name" value="DUF7869"/>
    <property type="match status" value="1"/>
</dbReference>
<dbReference type="PANTHER" id="PTHR10773">
    <property type="entry name" value="DNA-DIRECTED RNA POLYMERASES I, II, AND III SUBUNIT RPABC2"/>
    <property type="match status" value="1"/>
</dbReference>
<dbReference type="PANTHER" id="PTHR10773:SF19">
    <property type="match status" value="1"/>
</dbReference>
<evidence type="ECO:0000259" key="1">
    <source>
        <dbReference type="Pfam" id="PF25273"/>
    </source>
</evidence>
<proteinExistence type="predicted"/>
<evidence type="ECO:0000313" key="2">
    <source>
        <dbReference type="EMBL" id="KAF0691241.1"/>
    </source>
</evidence>
<dbReference type="InterPro" id="IPR057191">
    <property type="entry name" value="DUF7869"/>
</dbReference>
<feature type="domain" description="DUF7869" evidence="1">
    <location>
        <begin position="233"/>
        <end position="379"/>
    </location>
</feature>
<dbReference type="Proteomes" id="UP000478052">
    <property type="component" value="Unassembled WGS sequence"/>
</dbReference>
<dbReference type="AlphaFoldDB" id="A0A6G0VJD3"/>
<keyword evidence="3" id="KW-1185">Reference proteome</keyword>
<reference evidence="2 3" key="1">
    <citation type="submission" date="2019-08" db="EMBL/GenBank/DDBJ databases">
        <title>Whole genome of Aphis craccivora.</title>
        <authorList>
            <person name="Voronova N.V."/>
            <person name="Shulinski R.S."/>
            <person name="Bandarenka Y.V."/>
            <person name="Zhorov D.G."/>
            <person name="Warner D."/>
        </authorList>
    </citation>
    <scope>NUCLEOTIDE SEQUENCE [LARGE SCALE GENOMIC DNA]</scope>
    <source>
        <strain evidence="2">180601</strain>
        <tissue evidence="2">Whole Body</tissue>
    </source>
</reference>
<feature type="non-terminal residue" evidence="2">
    <location>
        <position position="1"/>
    </location>
</feature>
<dbReference type="EMBL" id="VUJU01016015">
    <property type="protein sequence ID" value="KAF0691241.1"/>
    <property type="molecule type" value="Genomic_DNA"/>
</dbReference>
<dbReference type="OrthoDB" id="6622155at2759"/>
<accession>A0A6G0VJD3</accession>
<evidence type="ECO:0000313" key="3">
    <source>
        <dbReference type="Proteomes" id="UP000478052"/>
    </source>
</evidence>